<organism evidence="1 2">
    <name type="scientific">Phytophthora pseudosyringae</name>
    <dbReference type="NCBI Taxonomy" id="221518"/>
    <lineage>
        <taxon>Eukaryota</taxon>
        <taxon>Sar</taxon>
        <taxon>Stramenopiles</taxon>
        <taxon>Oomycota</taxon>
        <taxon>Peronosporomycetes</taxon>
        <taxon>Peronosporales</taxon>
        <taxon>Peronosporaceae</taxon>
        <taxon>Phytophthora</taxon>
    </lineage>
</organism>
<gene>
    <name evidence="1" type="ORF">PHYPSEUDO_010957</name>
</gene>
<keyword evidence="2" id="KW-1185">Reference proteome</keyword>
<protein>
    <recommendedName>
        <fullName evidence="3">C1q domain-containing protein</fullName>
    </recommendedName>
</protein>
<dbReference type="OrthoDB" id="123297at2759"/>
<dbReference type="EMBL" id="JAGDFM010000048">
    <property type="protein sequence ID" value="KAG7389155.1"/>
    <property type="molecule type" value="Genomic_DNA"/>
</dbReference>
<dbReference type="Proteomes" id="UP000694044">
    <property type="component" value="Unassembled WGS sequence"/>
</dbReference>
<comment type="caution">
    <text evidence="1">The sequence shown here is derived from an EMBL/GenBank/DDBJ whole genome shotgun (WGS) entry which is preliminary data.</text>
</comment>
<reference evidence="1" key="1">
    <citation type="submission" date="2021-02" db="EMBL/GenBank/DDBJ databases">
        <authorList>
            <person name="Palmer J.M."/>
        </authorList>
    </citation>
    <scope>NUCLEOTIDE SEQUENCE</scope>
    <source>
        <strain evidence="1">SCRP734</strain>
    </source>
</reference>
<accession>A0A8T1W723</accession>
<sequence length="361" mass="39638">MSDAVKSDGAAEVATSAPVHPTAIPTAIPLNFPPSKTSPQEFLEFEGTTFFASSTSSTYRYSLSLKNGKLRIWLEDCESKKQWCTTELNIEDYVDSSNVIPDAIVSDYVECFRELLDTAKDDLSNIPSSFQRHQDGGFRLELAVKIQVLRKSRIATYTFDLETISVERIDVLESKLRDLQDEVEVLRSNDQEAASCQNAAIQKLDEGMKKLQRDVASRDAAVLQLKDEVKGLHLAQDNSVVIPLQATTKASGDLICWKNAAFIFGLNAIVTGLDGIVRVESPGTYQVMVVVNHQSANHNLSIKVMKGSECIQSAYCGYAQGNYASTSVMCTIRMGKTDQLTVKCPANLSGASYLTLVRLGE</sequence>
<evidence type="ECO:0000313" key="2">
    <source>
        <dbReference type="Proteomes" id="UP000694044"/>
    </source>
</evidence>
<evidence type="ECO:0000313" key="1">
    <source>
        <dbReference type="EMBL" id="KAG7389155.1"/>
    </source>
</evidence>
<proteinExistence type="predicted"/>
<evidence type="ECO:0008006" key="3">
    <source>
        <dbReference type="Google" id="ProtNLM"/>
    </source>
</evidence>
<name>A0A8T1W723_9STRA</name>
<dbReference type="AlphaFoldDB" id="A0A8T1W723"/>